<dbReference type="eggNOG" id="KOG1497">
    <property type="taxonomic scope" value="Eukaryota"/>
</dbReference>
<evidence type="ECO:0000256" key="5">
    <source>
        <dbReference type="ARBA" id="ARBA00022490"/>
    </source>
</evidence>
<comment type="similarity">
    <text evidence="3">Belongs to the CSN4 family.</text>
</comment>
<dbReference type="Pfam" id="PF22241">
    <property type="entry name" value="PSMD12-CSN4_N"/>
    <property type="match status" value="1"/>
</dbReference>
<dbReference type="AlphaFoldDB" id="G7DWU3"/>
<protein>
    <recommendedName>
        <fullName evidence="4">COP9 signalosome complex subunit 4</fullName>
    </recommendedName>
</protein>
<reference evidence="9 10" key="1">
    <citation type="journal article" date="2011" name="J. Gen. Appl. Microbiol.">
        <title>Draft genome sequencing of the enigmatic basidiomycete Mixia osmundae.</title>
        <authorList>
            <person name="Nishida H."/>
            <person name="Nagatsuka Y."/>
            <person name="Sugiyama J."/>
        </authorList>
    </citation>
    <scope>NUCLEOTIDE SEQUENCE [LARGE SCALE GENOMIC DNA]</scope>
    <source>
        <strain evidence="10">CBS 9802 / IAM 14324 / JCM 22182 / KY 12970</strain>
    </source>
</reference>
<dbReference type="InterPro" id="IPR000717">
    <property type="entry name" value="PCI_dom"/>
</dbReference>
<keyword evidence="6" id="KW-0736">Signalosome</keyword>
<dbReference type="FunCoup" id="G7DWU3">
    <property type="interactions" value="298"/>
</dbReference>
<dbReference type="EMBL" id="BABT02000054">
    <property type="protein sequence ID" value="GAA95040.1"/>
    <property type="molecule type" value="Genomic_DNA"/>
</dbReference>
<dbReference type="InterPro" id="IPR036390">
    <property type="entry name" value="WH_DNA-bd_sf"/>
</dbReference>
<dbReference type="InterPro" id="IPR054559">
    <property type="entry name" value="PSMD12-CSN4-like_N"/>
</dbReference>
<dbReference type="RefSeq" id="XP_014564745.1">
    <property type="nucleotide sequence ID" value="XM_014709259.1"/>
</dbReference>
<dbReference type="STRING" id="764103.G7DWU3"/>
<dbReference type="PANTHER" id="PTHR10855:SF2">
    <property type="entry name" value="COP9 SIGNALOSOME COMPLEX SUBUNIT 4"/>
    <property type="match status" value="1"/>
</dbReference>
<dbReference type="PANTHER" id="PTHR10855">
    <property type="entry name" value="26S PROTEASOME NON-ATPASE REGULATORY SUBUNIT 12/COP9 SIGNALOSOME COMPLEX SUBUNIT 4"/>
    <property type="match status" value="1"/>
</dbReference>
<keyword evidence="5" id="KW-0963">Cytoplasm</keyword>
<dbReference type="SUPFAM" id="SSF46785">
    <property type="entry name" value="Winged helix' DNA-binding domain"/>
    <property type="match status" value="1"/>
</dbReference>
<dbReference type="InterPro" id="IPR036388">
    <property type="entry name" value="WH-like_DNA-bd_sf"/>
</dbReference>
<dbReference type="OrthoDB" id="295656at2759"/>
<dbReference type="RefSeq" id="XP_014566714.1">
    <property type="nucleotide sequence ID" value="XM_014711228.1"/>
</dbReference>
<evidence type="ECO:0000256" key="2">
    <source>
        <dbReference type="ARBA" id="ARBA00004496"/>
    </source>
</evidence>
<dbReference type="InterPro" id="IPR040134">
    <property type="entry name" value="PSMD12/CSN4"/>
</dbReference>
<dbReference type="GO" id="GO:0008180">
    <property type="term" value="C:COP9 signalosome"/>
    <property type="evidence" value="ECO:0007669"/>
    <property type="project" value="UniProtKB-KW"/>
</dbReference>
<sequence length="354" mass="39138">MPLNAVRSSKLHQLAGLREKLARVLEEEEDWSSAAKALLSISVDTGKRATDEYKLQLYMRAVRLFLEDDDSVSAEGPFNRASLIIHTSTDIATQLSYRLCQARILDSQRKFNEATTKYHNLSFAVEIDEEERLIFLQQAITCAILAPAGPIRSRALSSLFRDERSAQTPFYAVLSKMFLDQMIPESEVTAFAASLKPHQLAKLPPSSVVIPETDEDRAAPSTARRAPMNVLDRAIMEHNLLSASKLYLNITCTGLGLLLSLTPSAAEVLARTMVQQGRLSATINQVSGLIEFEVKPKEVEAAVSNVGIAAAATDRQEDQVHAPATVQWDMRIRQANQMTEDIAMRIAQLHPVLA</sequence>
<dbReference type="HOGENOM" id="CLU_028132_1_0_1"/>
<keyword evidence="7" id="KW-0539">Nucleus</keyword>
<evidence type="ECO:0000256" key="4">
    <source>
        <dbReference type="ARBA" id="ARBA00014881"/>
    </source>
</evidence>
<dbReference type="OMA" id="WVAEIDE"/>
<evidence type="ECO:0000256" key="6">
    <source>
        <dbReference type="ARBA" id="ARBA00022790"/>
    </source>
</evidence>
<evidence type="ECO:0000256" key="3">
    <source>
        <dbReference type="ARBA" id="ARBA00010417"/>
    </source>
</evidence>
<accession>G7DWU3</accession>
<organism evidence="9 10">
    <name type="scientific">Mixia osmundae (strain CBS 9802 / IAM 14324 / JCM 22182 / KY 12970)</name>
    <dbReference type="NCBI Taxonomy" id="764103"/>
    <lineage>
        <taxon>Eukaryota</taxon>
        <taxon>Fungi</taxon>
        <taxon>Dikarya</taxon>
        <taxon>Basidiomycota</taxon>
        <taxon>Pucciniomycotina</taxon>
        <taxon>Mixiomycetes</taxon>
        <taxon>Mixiales</taxon>
        <taxon>Mixiaceae</taxon>
        <taxon>Mixia</taxon>
    </lineage>
</organism>
<dbReference type="GO" id="GO:0005829">
    <property type="term" value="C:cytosol"/>
    <property type="evidence" value="ECO:0007669"/>
    <property type="project" value="TreeGrafter"/>
</dbReference>
<dbReference type="Proteomes" id="UP000009131">
    <property type="component" value="Unassembled WGS sequence"/>
</dbReference>
<comment type="caution">
    <text evidence="9">The sequence shown here is derived from an EMBL/GenBank/DDBJ whole genome shotgun (WGS) entry which is preliminary data.</text>
</comment>
<gene>
    <name evidence="9" type="primary">Mo01695</name>
    <name evidence="9" type="ORF">E5Q_01695</name>
</gene>
<proteinExistence type="inferred from homology"/>
<name>G7DWU3_MIXOS</name>
<evidence type="ECO:0000313" key="9">
    <source>
        <dbReference type="EMBL" id="GAA95040.1"/>
    </source>
</evidence>
<reference evidence="9 10" key="2">
    <citation type="journal article" date="2012" name="Open Biol.">
        <title>Characteristics of nucleosomes and linker DNA regions on the genome of the basidiomycete Mixia osmundae revealed by mono- and dinucleosome mapping.</title>
        <authorList>
            <person name="Nishida H."/>
            <person name="Kondo S."/>
            <person name="Matsumoto T."/>
            <person name="Suzuki Y."/>
            <person name="Yoshikawa H."/>
            <person name="Taylor T.D."/>
            <person name="Sugiyama J."/>
        </authorList>
    </citation>
    <scope>NUCLEOTIDE SEQUENCE [LARGE SCALE GENOMIC DNA]</scope>
    <source>
        <strain evidence="10">CBS 9802 / IAM 14324 / JCM 22182 / KY 12970</strain>
    </source>
</reference>
<evidence type="ECO:0000259" key="8">
    <source>
        <dbReference type="PROSITE" id="PS50250"/>
    </source>
</evidence>
<dbReference type="PROSITE" id="PS50250">
    <property type="entry name" value="PCI"/>
    <property type="match status" value="1"/>
</dbReference>
<feature type="domain" description="PCI" evidence="8">
    <location>
        <begin position="107"/>
        <end position="297"/>
    </location>
</feature>
<comment type="subcellular location">
    <subcellularLocation>
        <location evidence="2">Cytoplasm</location>
    </subcellularLocation>
    <subcellularLocation>
        <location evidence="1">Nucleus</location>
    </subcellularLocation>
</comment>
<dbReference type="Gene3D" id="1.10.10.10">
    <property type="entry name" value="Winged helix-like DNA-binding domain superfamily/Winged helix DNA-binding domain"/>
    <property type="match status" value="1"/>
</dbReference>
<evidence type="ECO:0000313" key="10">
    <source>
        <dbReference type="Proteomes" id="UP000009131"/>
    </source>
</evidence>
<evidence type="ECO:0000256" key="7">
    <source>
        <dbReference type="ARBA" id="ARBA00023242"/>
    </source>
</evidence>
<evidence type="ECO:0000256" key="1">
    <source>
        <dbReference type="ARBA" id="ARBA00004123"/>
    </source>
</evidence>
<dbReference type="Pfam" id="PF01399">
    <property type="entry name" value="PCI"/>
    <property type="match status" value="1"/>
</dbReference>
<dbReference type="InParanoid" id="G7DWU3"/>
<keyword evidence="10" id="KW-1185">Reference proteome</keyword>